<evidence type="ECO:0000313" key="3">
    <source>
        <dbReference type="EMBL" id="CAF9941748.1"/>
    </source>
</evidence>
<feature type="compositionally biased region" description="Basic residues" evidence="1">
    <location>
        <begin position="422"/>
        <end position="435"/>
    </location>
</feature>
<dbReference type="GO" id="GO:0005886">
    <property type="term" value="C:plasma membrane"/>
    <property type="evidence" value="ECO:0007669"/>
    <property type="project" value="TreeGrafter"/>
</dbReference>
<feature type="domain" description="EH" evidence="2">
    <location>
        <begin position="496"/>
        <end position="590"/>
    </location>
</feature>
<feature type="compositionally biased region" description="Polar residues" evidence="1">
    <location>
        <begin position="351"/>
        <end position="362"/>
    </location>
</feature>
<dbReference type="Proteomes" id="UP000664203">
    <property type="component" value="Unassembled WGS sequence"/>
</dbReference>
<feature type="region of interest" description="Disordered" evidence="1">
    <location>
        <begin position="108"/>
        <end position="144"/>
    </location>
</feature>
<name>A0A8H3PIP8_9LECA</name>
<proteinExistence type="predicted"/>
<dbReference type="GO" id="GO:0016197">
    <property type="term" value="P:endosomal transport"/>
    <property type="evidence" value="ECO:0007669"/>
    <property type="project" value="TreeGrafter"/>
</dbReference>
<feature type="region of interest" description="Disordered" evidence="1">
    <location>
        <begin position="351"/>
        <end position="371"/>
    </location>
</feature>
<feature type="region of interest" description="Disordered" evidence="1">
    <location>
        <begin position="25"/>
        <end position="53"/>
    </location>
</feature>
<dbReference type="SMART" id="SM00027">
    <property type="entry name" value="EH"/>
    <property type="match status" value="1"/>
</dbReference>
<keyword evidence="4" id="KW-1185">Reference proteome</keyword>
<evidence type="ECO:0000259" key="2">
    <source>
        <dbReference type="PROSITE" id="PS50031"/>
    </source>
</evidence>
<dbReference type="SUPFAM" id="SSF47473">
    <property type="entry name" value="EF-hand"/>
    <property type="match status" value="1"/>
</dbReference>
<feature type="region of interest" description="Disordered" evidence="1">
    <location>
        <begin position="405"/>
        <end position="454"/>
    </location>
</feature>
<dbReference type="InterPro" id="IPR000261">
    <property type="entry name" value="EH_dom"/>
</dbReference>
<dbReference type="AlphaFoldDB" id="A0A8H3PIP8"/>
<organism evidence="3 4">
    <name type="scientific">Alectoria fallacina</name>
    <dbReference type="NCBI Taxonomy" id="1903189"/>
    <lineage>
        <taxon>Eukaryota</taxon>
        <taxon>Fungi</taxon>
        <taxon>Dikarya</taxon>
        <taxon>Ascomycota</taxon>
        <taxon>Pezizomycotina</taxon>
        <taxon>Lecanoromycetes</taxon>
        <taxon>OSLEUM clade</taxon>
        <taxon>Lecanoromycetidae</taxon>
        <taxon>Lecanorales</taxon>
        <taxon>Lecanorineae</taxon>
        <taxon>Parmeliaceae</taxon>
        <taxon>Alectoria</taxon>
    </lineage>
</organism>
<feature type="compositionally biased region" description="Polar residues" evidence="1">
    <location>
        <begin position="230"/>
        <end position="239"/>
    </location>
</feature>
<evidence type="ECO:0000313" key="4">
    <source>
        <dbReference type="Proteomes" id="UP000664203"/>
    </source>
</evidence>
<dbReference type="Gene3D" id="1.10.238.10">
    <property type="entry name" value="EF-hand"/>
    <property type="match status" value="1"/>
</dbReference>
<dbReference type="GO" id="GO:0005737">
    <property type="term" value="C:cytoplasm"/>
    <property type="evidence" value="ECO:0007669"/>
    <property type="project" value="TreeGrafter"/>
</dbReference>
<dbReference type="CDD" id="cd00052">
    <property type="entry name" value="EH"/>
    <property type="match status" value="1"/>
</dbReference>
<dbReference type="PANTHER" id="PTHR11216">
    <property type="entry name" value="EH DOMAIN"/>
    <property type="match status" value="1"/>
</dbReference>
<dbReference type="GO" id="GO:0006897">
    <property type="term" value="P:endocytosis"/>
    <property type="evidence" value="ECO:0007669"/>
    <property type="project" value="TreeGrafter"/>
</dbReference>
<dbReference type="OrthoDB" id="10045710at2759"/>
<comment type="caution">
    <text evidence="3">The sequence shown here is derived from an EMBL/GenBank/DDBJ whole genome shotgun (WGS) entry which is preliminary data.</text>
</comment>
<feature type="region of interest" description="Disordered" evidence="1">
    <location>
        <begin position="304"/>
        <end position="328"/>
    </location>
</feature>
<dbReference type="PROSITE" id="PS50031">
    <property type="entry name" value="EH"/>
    <property type="match status" value="1"/>
</dbReference>
<gene>
    <name evidence="3" type="ORF">ALECFALPRED_009288</name>
</gene>
<evidence type="ECO:0000256" key="1">
    <source>
        <dbReference type="SAM" id="MobiDB-lite"/>
    </source>
</evidence>
<dbReference type="EMBL" id="CAJPDR010000679">
    <property type="protein sequence ID" value="CAF9941748.1"/>
    <property type="molecule type" value="Genomic_DNA"/>
</dbReference>
<dbReference type="InterPro" id="IPR011992">
    <property type="entry name" value="EF-hand-dom_pair"/>
</dbReference>
<protein>
    <recommendedName>
        <fullName evidence="2">EH domain-containing protein</fullName>
    </recommendedName>
</protein>
<dbReference type="PANTHER" id="PTHR11216:SF170">
    <property type="entry name" value="DYNAMIN ASSOCIATED PROTEIN 160, ISOFORM D"/>
    <property type="match status" value="1"/>
</dbReference>
<feature type="region of interest" description="Disordered" evidence="1">
    <location>
        <begin position="230"/>
        <end position="267"/>
    </location>
</feature>
<accession>A0A8H3PIP8</accession>
<dbReference type="Pfam" id="PF12763">
    <property type="entry name" value="EH"/>
    <property type="match status" value="1"/>
</dbReference>
<sequence length="602" mass="65684">MPESPVQHLIQSTIPKAYEALSLTREGGHGSPLSPWFMTSRASRDHSRSNTDVTRQSTAFRGASHAFFLAAPANGFPKAYNGTNGALAAATTAGTRMRMQGVQLGEGAISNGQKKERPFTKTPRRFGASEKAGSPREQSPSYAAALHATSKTALESTQMSIHSTPNSRQPSPLQGFMDHGVNTPTTTSRSVDETVVGATSSLVSLFESKQNSQKNVPITRSVRYVTKPTSAITSPSPIKSSMKPRLSTSSSLSTFPLASEPGKDFAASGPAKITEISAIAAAAHSFGRTKAGTTMLGKSAYSNLLPGTVPEPPAPRRSGARAPLDASQESGRILSRIPMANGPLVFTQNRSAEPSTALQTPRSDPAFLPLKLSSTPPLRPLLPVRSSRSFEMKVDSLANTIVAASLASSRAPSPTKPPPPPPRRHMSHSLFHNHHSQGQMSRTPSPAKAMRQTMREPLPSDDEVEYKKKSILMRKHPHKHHEGDRKRYRATVTEKERRRYDGVWAANRGLWMDADSSDSVLNLVVRDIWSRSRLPNSILADIWELVDIDGSDRLKRNEFVVGMWLIDQRLKGRKLPFIVSESLWNSVRLLHGVQVSVSRHQY</sequence>
<reference evidence="3" key="1">
    <citation type="submission" date="2021-03" db="EMBL/GenBank/DDBJ databases">
        <authorList>
            <person name="Tagirdzhanova G."/>
        </authorList>
    </citation>
    <scope>NUCLEOTIDE SEQUENCE</scope>
</reference>